<feature type="domain" description="Peptidase M50" evidence="14">
    <location>
        <begin position="136"/>
        <end position="175"/>
    </location>
</feature>
<reference evidence="16" key="1">
    <citation type="submission" date="2017-09" db="EMBL/GenBank/DDBJ databases">
        <title>Depth-based differentiation of microbial function through sediment-hosted aquifers and enrichment of novel symbionts in the deep terrestrial subsurface.</title>
        <authorList>
            <person name="Probst A.J."/>
            <person name="Ladd B."/>
            <person name="Jarett J.K."/>
            <person name="Geller-Mcgrath D.E."/>
            <person name="Sieber C.M.K."/>
            <person name="Emerson J.B."/>
            <person name="Anantharaman K."/>
            <person name="Thomas B.C."/>
            <person name="Malmstrom R."/>
            <person name="Stieglmeier M."/>
            <person name="Klingl A."/>
            <person name="Woyke T."/>
            <person name="Ryan C.M."/>
            <person name="Banfield J.F."/>
        </authorList>
    </citation>
    <scope>NUCLEOTIDE SEQUENCE [LARGE SCALE GENOMIC DNA]</scope>
</reference>
<dbReference type="GO" id="GO:0006508">
    <property type="term" value="P:proteolysis"/>
    <property type="evidence" value="ECO:0007669"/>
    <property type="project" value="UniProtKB-KW"/>
</dbReference>
<organism evidence="15 16">
    <name type="scientific">Candidatus Nealsonbacteria bacterium CG_4_9_14_0_8_um_filter_35_12</name>
    <dbReference type="NCBI Taxonomy" id="1974692"/>
    <lineage>
        <taxon>Bacteria</taxon>
        <taxon>Candidatus Nealsoniibacteriota</taxon>
    </lineage>
</organism>
<dbReference type="InterPro" id="IPR044537">
    <property type="entry name" value="Rip2-like"/>
</dbReference>
<dbReference type="InterPro" id="IPR052348">
    <property type="entry name" value="Metallopeptidase_M50B"/>
</dbReference>
<protein>
    <submittedName>
        <fullName evidence="15">Site-2 protease family protein</fullName>
    </submittedName>
</protein>
<accession>A0A2M8DMH4</accession>
<keyword evidence="4" id="KW-1003">Cell membrane</keyword>
<keyword evidence="7" id="KW-0479">Metal-binding</keyword>
<evidence type="ECO:0000256" key="2">
    <source>
        <dbReference type="ARBA" id="ARBA00004651"/>
    </source>
</evidence>
<dbReference type="AlphaFoldDB" id="A0A2M8DMH4"/>
<comment type="caution">
    <text evidence="15">The sequence shown here is derived from an EMBL/GenBank/DDBJ whole genome shotgun (WGS) entry which is preliminary data.</text>
</comment>
<evidence type="ECO:0000256" key="13">
    <source>
        <dbReference type="SAM" id="Phobius"/>
    </source>
</evidence>
<keyword evidence="8" id="KW-0378">Hydrolase</keyword>
<evidence type="ECO:0000256" key="8">
    <source>
        <dbReference type="ARBA" id="ARBA00022801"/>
    </source>
</evidence>
<evidence type="ECO:0000256" key="7">
    <source>
        <dbReference type="ARBA" id="ARBA00022723"/>
    </source>
</evidence>
<dbReference type="Pfam" id="PF02163">
    <property type="entry name" value="Peptidase_M50"/>
    <property type="match status" value="1"/>
</dbReference>
<keyword evidence="9" id="KW-0862">Zinc</keyword>
<keyword evidence="6 13" id="KW-0812">Transmembrane</keyword>
<evidence type="ECO:0000256" key="1">
    <source>
        <dbReference type="ARBA" id="ARBA00001947"/>
    </source>
</evidence>
<evidence type="ECO:0000256" key="9">
    <source>
        <dbReference type="ARBA" id="ARBA00022833"/>
    </source>
</evidence>
<dbReference type="GO" id="GO:0008237">
    <property type="term" value="F:metallopeptidase activity"/>
    <property type="evidence" value="ECO:0007669"/>
    <property type="project" value="UniProtKB-KW"/>
</dbReference>
<comment type="similarity">
    <text evidence="3">Belongs to the peptidase M50B family.</text>
</comment>
<dbReference type="GO" id="GO:0005886">
    <property type="term" value="C:plasma membrane"/>
    <property type="evidence" value="ECO:0007669"/>
    <property type="project" value="UniProtKB-SubCell"/>
</dbReference>
<evidence type="ECO:0000256" key="11">
    <source>
        <dbReference type="ARBA" id="ARBA00023049"/>
    </source>
</evidence>
<gene>
    <name evidence="15" type="ORF">CO077_02590</name>
</gene>
<evidence type="ECO:0000256" key="4">
    <source>
        <dbReference type="ARBA" id="ARBA00022475"/>
    </source>
</evidence>
<feature type="transmembrane region" description="Helical" evidence="13">
    <location>
        <begin position="68"/>
        <end position="86"/>
    </location>
</feature>
<dbReference type="PANTHER" id="PTHR35864">
    <property type="entry name" value="ZINC METALLOPROTEASE MJ0611-RELATED"/>
    <property type="match status" value="1"/>
</dbReference>
<feature type="transmembrane region" description="Helical" evidence="13">
    <location>
        <begin position="6"/>
        <end position="38"/>
    </location>
</feature>
<feature type="transmembrane region" description="Helical" evidence="13">
    <location>
        <begin position="138"/>
        <end position="156"/>
    </location>
</feature>
<dbReference type="InterPro" id="IPR008915">
    <property type="entry name" value="Peptidase_M50"/>
</dbReference>
<evidence type="ECO:0000256" key="3">
    <source>
        <dbReference type="ARBA" id="ARBA00007931"/>
    </source>
</evidence>
<evidence type="ECO:0000256" key="12">
    <source>
        <dbReference type="ARBA" id="ARBA00023136"/>
    </source>
</evidence>
<keyword evidence="5 15" id="KW-0645">Protease</keyword>
<feature type="transmembrane region" description="Helical" evidence="13">
    <location>
        <begin position="106"/>
        <end position="126"/>
    </location>
</feature>
<dbReference type="PANTHER" id="PTHR35864:SF1">
    <property type="entry name" value="ZINC METALLOPROTEASE YWHC-RELATED"/>
    <property type="match status" value="1"/>
</dbReference>
<feature type="transmembrane region" description="Helical" evidence="13">
    <location>
        <begin position="176"/>
        <end position="200"/>
    </location>
</feature>
<sequence>MFLFFSIYVILFKIMLIQLLFTDPLLFLIIGIGILLALSIHEYSHAQMADFLGDPTAKYQGRLTINPLAHLDLFGTLLLFLFGFGWGKPVPFNPYNLRNPKQGEFLVGLAGPLSNFLTAVISGFIFRFFPFLTNSPFLIYFVWINIILAVFNLLPIPPLDGSHVFLNILPFSLKKIILSIGPLSLIFGILFMVYVGFPFICEPLFRLIMGINLLF</sequence>
<comment type="subcellular location">
    <subcellularLocation>
        <location evidence="2">Cell membrane</location>
        <topology evidence="2">Multi-pass membrane protein</topology>
    </subcellularLocation>
</comment>
<evidence type="ECO:0000259" key="14">
    <source>
        <dbReference type="Pfam" id="PF02163"/>
    </source>
</evidence>
<evidence type="ECO:0000256" key="6">
    <source>
        <dbReference type="ARBA" id="ARBA00022692"/>
    </source>
</evidence>
<dbReference type="GO" id="GO:0046872">
    <property type="term" value="F:metal ion binding"/>
    <property type="evidence" value="ECO:0007669"/>
    <property type="project" value="UniProtKB-KW"/>
</dbReference>
<keyword evidence="10 13" id="KW-1133">Transmembrane helix</keyword>
<name>A0A2M8DMH4_9BACT</name>
<keyword evidence="11" id="KW-0482">Metalloprotease</keyword>
<dbReference type="Proteomes" id="UP000228875">
    <property type="component" value="Unassembled WGS sequence"/>
</dbReference>
<dbReference type="CDD" id="cd06158">
    <property type="entry name" value="S2P-M50_like_1"/>
    <property type="match status" value="1"/>
</dbReference>
<proteinExistence type="inferred from homology"/>
<evidence type="ECO:0000256" key="10">
    <source>
        <dbReference type="ARBA" id="ARBA00022989"/>
    </source>
</evidence>
<evidence type="ECO:0000256" key="5">
    <source>
        <dbReference type="ARBA" id="ARBA00022670"/>
    </source>
</evidence>
<evidence type="ECO:0000313" key="16">
    <source>
        <dbReference type="Proteomes" id="UP000228875"/>
    </source>
</evidence>
<evidence type="ECO:0000313" key="15">
    <source>
        <dbReference type="EMBL" id="PJB99277.1"/>
    </source>
</evidence>
<keyword evidence="12 13" id="KW-0472">Membrane</keyword>
<comment type="cofactor">
    <cofactor evidence="1">
        <name>Zn(2+)</name>
        <dbReference type="ChEBI" id="CHEBI:29105"/>
    </cofactor>
</comment>
<dbReference type="EMBL" id="PFTB01000058">
    <property type="protein sequence ID" value="PJB99277.1"/>
    <property type="molecule type" value="Genomic_DNA"/>
</dbReference>